<keyword evidence="3 4" id="KW-0862">Zinc</keyword>
<evidence type="ECO:0000256" key="1">
    <source>
        <dbReference type="ARBA" id="ARBA00022596"/>
    </source>
</evidence>
<evidence type="ECO:0000256" key="3">
    <source>
        <dbReference type="ARBA" id="ARBA00022833"/>
    </source>
</evidence>
<accession>A0A7C3PRR2</accession>
<sequence>MHEWALAEAVVNSAIKMAQEKKLSQVRILSLKVGEVQQIDMEVFDYAIKEISKGTILENSEIKYTIFPAKLLCNNCGNEWSYMESFESLTEEEREAIHFIPETIHVYIKCPKCKSPDFEIKEGRGVFIEEIT</sequence>
<comment type="function">
    <text evidence="4">Involved in the maturation of [NiFe] hydrogenases. Required for nickel insertion into the metal center of the hydrogenase.</text>
</comment>
<dbReference type="PANTHER" id="PTHR34535:SF3">
    <property type="entry name" value="HYDROGENASE MATURATION FACTOR HYPA"/>
    <property type="match status" value="1"/>
</dbReference>
<dbReference type="NCBIfam" id="NF003008">
    <property type="entry name" value="PRK03824.1"/>
    <property type="match status" value="1"/>
</dbReference>
<protein>
    <recommendedName>
        <fullName evidence="4">Hydrogenase maturation factor HypA</fullName>
    </recommendedName>
</protein>
<feature type="binding site" evidence="4">
    <location>
        <position position="76"/>
    </location>
    <ligand>
        <name>Zn(2+)</name>
        <dbReference type="ChEBI" id="CHEBI:29105"/>
    </ligand>
</feature>
<comment type="caution">
    <text evidence="5">The sequence shown here is derived from an EMBL/GenBank/DDBJ whole genome shotgun (WGS) entry which is preliminary data.</text>
</comment>
<keyword evidence="1 4" id="KW-0533">Nickel</keyword>
<name>A0A7C3PRR2_DICTH</name>
<dbReference type="Pfam" id="PF01155">
    <property type="entry name" value="HypA"/>
    <property type="match status" value="1"/>
</dbReference>
<dbReference type="RefSeq" id="WP_012547853.1">
    <property type="nucleotide sequence ID" value="NZ_VTFL01000001.1"/>
</dbReference>
<dbReference type="GO" id="GO:0051604">
    <property type="term" value="P:protein maturation"/>
    <property type="evidence" value="ECO:0007669"/>
    <property type="project" value="InterPro"/>
</dbReference>
<feature type="binding site" evidence="4">
    <location>
        <position position="110"/>
    </location>
    <ligand>
        <name>Zn(2+)</name>
        <dbReference type="ChEBI" id="CHEBI:29105"/>
    </ligand>
</feature>
<comment type="similarity">
    <text evidence="4">Belongs to the HypA/HybF family.</text>
</comment>
<dbReference type="GO" id="GO:0016151">
    <property type="term" value="F:nickel cation binding"/>
    <property type="evidence" value="ECO:0007669"/>
    <property type="project" value="UniProtKB-UniRule"/>
</dbReference>
<organism evidence="5">
    <name type="scientific">Dictyoglomus thermophilum</name>
    <dbReference type="NCBI Taxonomy" id="14"/>
    <lineage>
        <taxon>Bacteria</taxon>
        <taxon>Pseudomonadati</taxon>
        <taxon>Dictyoglomota</taxon>
        <taxon>Dictyoglomia</taxon>
        <taxon>Dictyoglomales</taxon>
        <taxon>Dictyoglomaceae</taxon>
        <taxon>Dictyoglomus</taxon>
    </lineage>
</organism>
<proteinExistence type="inferred from homology"/>
<feature type="binding site" evidence="4">
    <location>
        <position position="113"/>
    </location>
    <ligand>
        <name>Zn(2+)</name>
        <dbReference type="ChEBI" id="CHEBI:29105"/>
    </ligand>
</feature>
<keyword evidence="2 4" id="KW-0479">Metal-binding</keyword>
<dbReference type="GO" id="GO:0008270">
    <property type="term" value="F:zinc ion binding"/>
    <property type="evidence" value="ECO:0007669"/>
    <property type="project" value="UniProtKB-UniRule"/>
</dbReference>
<dbReference type="Gene3D" id="3.30.2320.80">
    <property type="match status" value="1"/>
</dbReference>
<dbReference type="OMA" id="EDIHFIP"/>
<feature type="binding site" evidence="4">
    <location>
        <position position="2"/>
    </location>
    <ligand>
        <name>Ni(2+)</name>
        <dbReference type="ChEBI" id="CHEBI:49786"/>
    </ligand>
</feature>
<dbReference type="HAMAP" id="MF_00213">
    <property type="entry name" value="HypA_HybF"/>
    <property type="match status" value="1"/>
</dbReference>
<evidence type="ECO:0000313" key="5">
    <source>
        <dbReference type="EMBL" id="HGK24599.1"/>
    </source>
</evidence>
<dbReference type="EMBL" id="DTDV01000023">
    <property type="protein sequence ID" value="HGK24599.1"/>
    <property type="molecule type" value="Genomic_DNA"/>
</dbReference>
<evidence type="ECO:0000256" key="2">
    <source>
        <dbReference type="ARBA" id="ARBA00022723"/>
    </source>
</evidence>
<dbReference type="PIRSF" id="PIRSF004761">
    <property type="entry name" value="Hydrgn_mat_HypA"/>
    <property type="match status" value="1"/>
</dbReference>
<evidence type="ECO:0000256" key="4">
    <source>
        <dbReference type="HAMAP-Rule" id="MF_00213"/>
    </source>
</evidence>
<reference evidence="5" key="1">
    <citation type="journal article" date="2020" name="mSystems">
        <title>Genome- and Community-Level Interaction Insights into Carbon Utilization and Element Cycling Functions of Hydrothermarchaeota in Hydrothermal Sediment.</title>
        <authorList>
            <person name="Zhou Z."/>
            <person name="Liu Y."/>
            <person name="Xu W."/>
            <person name="Pan J."/>
            <person name="Luo Z.H."/>
            <person name="Li M."/>
        </authorList>
    </citation>
    <scope>NUCLEOTIDE SEQUENCE [LARGE SCALE GENOMIC DNA]</scope>
    <source>
        <strain evidence="5">SpSt-70</strain>
    </source>
</reference>
<feature type="binding site" evidence="4">
    <location>
        <position position="73"/>
    </location>
    <ligand>
        <name>Zn(2+)</name>
        <dbReference type="ChEBI" id="CHEBI:29105"/>
    </ligand>
</feature>
<dbReference type="InterPro" id="IPR000688">
    <property type="entry name" value="HypA/HybF"/>
</dbReference>
<dbReference type="AlphaFoldDB" id="A0A7C3PRR2"/>
<dbReference type="PANTHER" id="PTHR34535">
    <property type="entry name" value="HYDROGENASE MATURATION FACTOR HYPA"/>
    <property type="match status" value="1"/>
</dbReference>
<gene>
    <name evidence="4 5" type="primary">hypA</name>
    <name evidence="5" type="ORF">ENU78_09290</name>
</gene>